<evidence type="ECO:0000313" key="2">
    <source>
        <dbReference type="Proteomes" id="UP001160390"/>
    </source>
</evidence>
<name>A0AA35M531_9HYPO</name>
<accession>A0AA35M531</accession>
<reference evidence="1" key="1">
    <citation type="submission" date="2023-01" db="EMBL/GenBank/DDBJ databases">
        <authorList>
            <person name="Piombo E."/>
        </authorList>
    </citation>
    <scope>NUCLEOTIDE SEQUENCE</scope>
</reference>
<comment type="caution">
    <text evidence="1">The sequence shown here is derived from an EMBL/GenBank/DDBJ whole genome shotgun (WGS) entry which is preliminary data.</text>
</comment>
<evidence type="ECO:0000313" key="1">
    <source>
        <dbReference type="EMBL" id="CAI6089871.1"/>
    </source>
</evidence>
<gene>
    <name evidence="1" type="ORF">CCHLO57077_00001470</name>
</gene>
<dbReference type="EMBL" id="CABFNP030001012">
    <property type="protein sequence ID" value="CAI6089871.1"/>
    <property type="molecule type" value="Genomic_DNA"/>
</dbReference>
<dbReference type="Proteomes" id="UP001160390">
    <property type="component" value="Unassembled WGS sequence"/>
</dbReference>
<proteinExistence type="predicted"/>
<protein>
    <submittedName>
        <fullName evidence="1">Uncharacterized protein</fullName>
    </submittedName>
</protein>
<organism evidence="1 2">
    <name type="scientific">Clonostachys chloroleuca</name>
    <dbReference type="NCBI Taxonomy" id="1926264"/>
    <lineage>
        <taxon>Eukaryota</taxon>
        <taxon>Fungi</taxon>
        <taxon>Dikarya</taxon>
        <taxon>Ascomycota</taxon>
        <taxon>Pezizomycotina</taxon>
        <taxon>Sordariomycetes</taxon>
        <taxon>Hypocreomycetidae</taxon>
        <taxon>Hypocreales</taxon>
        <taxon>Bionectriaceae</taxon>
        <taxon>Clonostachys</taxon>
    </lineage>
</organism>
<sequence>MAYAYLDAGSLIMALARRMARKKHQVIGDWNCLQQPEMRCHGNTEEPKLNITPSTQASDFTGQLNLRPGDQGPQDSIKYAKDKPRQFSLSIFAARSSKLSLASTPLDRSQLMASRLGPKRSESSANLAKASREITRMEPTQIVQDAWCNSYRARAAAESLTTHHNLPLL</sequence>
<keyword evidence="2" id="KW-1185">Reference proteome</keyword>
<dbReference type="AlphaFoldDB" id="A0AA35M531"/>